<evidence type="ECO:0000313" key="2">
    <source>
        <dbReference type="EMBL" id="KAE9406054.1"/>
    </source>
</evidence>
<keyword evidence="3" id="KW-1185">Reference proteome</keyword>
<protein>
    <submittedName>
        <fullName evidence="2">Uncharacterized protein</fullName>
    </submittedName>
</protein>
<dbReference type="InterPro" id="IPR036322">
    <property type="entry name" value="WD40_repeat_dom_sf"/>
</dbReference>
<evidence type="ECO:0000313" key="3">
    <source>
        <dbReference type="Proteomes" id="UP000799118"/>
    </source>
</evidence>
<feature type="repeat" description="WD" evidence="1">
    <location>
        <begin position="20"/>
        <end position="50"/>
    </location>
</feature>
<organism evidence="2 3">
    <name type="scientific">Gymnopus androsaceus JB14</name>
    <dbReference type="NCBI Taxonomy" id="1447944"/>
    <lineage>
        <taxon>Eukaryota</taxon>
        <taxon>Fungi</taxon>
        <taxon>Dikarya</taxon>
        <taxon>Basidiomycota</taxon>
        <taxon>Agaricomycotina</taxon>
        <taxon>Agaricomycetes</taxon>
        <taxon>Agaricomycetidae</taxon>
        <taxon>Agaricales</taxon>
        <taxon>Marasmiineae</taxon>
        <taxon>Omphalotaceae</taxon>
        <taxon>Gymnopus</taxon>
    </lineage>
</organism>
<evidence type="ECO:0000256" key="1">
    <source>
        <dbReference type="PROSITE-ProRule" id="PRU00221"/>
    </source>
</evidence>
<dbReference type="AlphaFoldDB" id="A0A6A4IB90"/>
<proteinExistence type="predicted"/>
<dbReference type="SUPFAM" id="SSF50978">
    <property type="entry name" value="WD40 repeat-like"/>
    <property type="match status" value="1"/>
</dbReference>
<dbReference type="InterPro" id="IPR001680">
    <property type="entry name" value="WD40_rpt"/>
</dbReference>
<reference evidence="2" key="1">
    <citation type="journal article" date="2019" name="Environ. Microbiol.">
        <title>Fungal ecological strategies reflected in gene transcription - a case study of two litter decomposers.</title>
        <authorList>
            <person name="Barbi F."/>
            <person name="Kohler A."/>
            <person name="Barry K."/>
            <person name="Baskaran P."/>
            <person name="Daum C."/>
            <person name="Fauchery L."/>
            <person name="Ihrmark K."/>
            <person name="Kuo A."/>
            <person name="LaButti K."/>
            <person name="Lipzen A."/>
            <person name="Morin E."/>
            <person name="Grigoriev I.V."/>
            <person name="Henrissat B."/>
            <person name="Lindahl B."/>
            <person name="Martin F."/>
        </authorList>
    </citation>
    <scope>NUCLEOTIDE SEQUENCE</scope>
    <source>
        <strain evidence="2">JB14</strain>
    </source>
</reference>
<dbReference type="Gene3D" id="2.130.10.10">
    <property type="entry name" value="YVTN repeat-like/Quinoprotein amine dehydrogenase"/>
    <property type="match status" value="1"/>
</dbReference>
<dbReference type="OrthoDB" id="6262491at2759"/>
<sequence length="136" mass="15503">MDKTVRIWDATAVAQMSGPLEGHDYSVQLFSFPPDGARIASGSFNETLRIQGDSSILSSTSAYHHQMSQACNNWHLSSDGWITFPNSHNGIIWIPSQFRRLLWRPQNTCIISRKGYTELSFEDCVYGDEWFHCVED</sequence>
<accession>A0A6A4IB90</accession>
<dbReference type="Pfam" id="PF00400">
    <property type="entry name" value="WD40"/>
    <property type="match status" value="1"/>
</dbReference>
<dbReference type="EMBL" id="ML769404">
    <property type="protein sequence ID" value="KAE9406054.1"/>
    <property type="molecule type" value="Genomic_DNA"/>
</dbReference>
<gene>
    <name evidence="2" type="ORF">BT96DRAFT_279269</name>
</gene>
<name>A0A6A4IB90_9AGAR</name>
<dbReference type="InterPro" id="IPR015943">
    <property type="entry name" value="WD40/YVTN_repeat-like_dom_sf"/>
</dbReference>
<keyword evidence="1" id="KW-0853">WD repeat</keyword>
<dbReference type="PROSITE" id="PS50082">
    <property type="entry name" value="WD_REPEATS_2"/>
    <property type="match status" value="1"/>
</dbReference>
<dbReference type="Proteomes" id="UP000799118">
    <property type="component" value="Unassembled WGS sequence"/>
</dbReference>